<gene>
    <name evidence="2" type="ORF">DM194_26885</name>
</gene>
<sequence length="299" mass="33226">MSNLEFPRITLVMPTYNVSGYLEEAIDSILSQGYPNLEYILIDGGSNDGTVDIIKKHEKHLSYWVSEKDRGAHHAINKGFAVSTGEIMGWLGGDDFHLPRSLFTIANAFRMSDKVRWISSVVCPVADETGAIVHIARHPGISRASFLDGCHTEGMLPCSTGFLQLESSYWRRDLWNAAGGRLRDELEFAGDFDLWARFFRFADIHCLYQPIAAFRVRSGQNSANRSLYIKEAAASLVSLLREVGHNGTITPPSGYRTYRGTYIINTANGLKGIASQDYRILDMSVQNELKSLINGGLIG</sequence>
<reference evidence="2 3" key="1">
    <citation type="submission" date="2018-06" db="EMBL/GenBank/DDBJ databases">
        <title>Complete genome sequencing of Azospirillum sp. M2T2B2.</title>
        <authorList>
            <person name="Heo J."/>
            <person name="Kim S.-J."/>
            <person name="Kwon S.-W."/>
            <person name="Anandham R."/>
        </authorList>
    </citation>
    <scope>NUCLEOTIDE SEQUENCE [LARGE SCALE GENOMIC DNA]</scope>
    <source>
        <strain evidence="2 3">M2T2B2</strain>
        <plasmid evidence="2 3">unnamed5</plasmid>
    </source>
</reference>
<dbReference type="GO" id="GO:0016740">
    <property type="term" value="F:transferase activity"/>
    <property type="evidence" value="ECO:0007669"/>
    <property type="project" value="UniProtKB-KW"/>
</dbReference>
<keyword evidence="3" id="KW-1185">Reference proteome</keyword>
<dbReference type="Gene3D" id="3.90.550.10">
    <property type="entry name" value="Spore Coat Polysaccharide Biosynthesis Protein SpsA, Chain A"/>
    <property type="match status" value="1"/>
</dbReference>
<evidence type="ECO:0000259" key="1">
    <source>
        <dbReference type="Pfam" id="PF00535"/>
    </source>
</evidence>
<dbReference type="InterPro" id="IPR001173">
    <property type="entry name" value="Glyco_trans_2-like"/>
</dbReference>
<geneLocation type="plasmid" evidence="2 3">
    <name>unnamed5</name>
</geneLocation>
<dbReference type="OrthoDB" id="5291101at2"/>
<dbReference type="InterPro" id="IPR050834">
    <property type="entry name" value="Glycosyltransf_2"/>
</dbReference>
<proteinExistence type="predicted"/>
<dbReference type="InterPro" id="IPR029044">
    <property type="entry name" value="Nucleotide-diphossugar_trans"/>
</dbReference>
<dbReference type="PANTHER" id="PTHR43685:SF11">
    <property type="entry name" value="GLYCOSYLTRANSFERASE TAGX-RELATED"/>
    <property type="match status" value="1"/>
</dbReference>
<name>A0A2U9SFU5_9PROT</name>
<dbReference type="KEGG" id="azm:DM194_26885"/>
<protein>
    <submittedName>
        <fullName evidence="2">Glycosyltransferase</fullName>
    </submittedName>
</protein>
<keyword evidence="2" id="KW-0614">Plasmid</keyword>
<dbReference type="RefSeq" id="WP_111070706.1">
    <property type="nucleotide sequence ID" value="NZ_CP029835.1"/>
</dbReference>
<organism evidence="2 3">
    <name type="scientific">Azospirillum ramasamyi</name>
    <dbReference type="NCBI Taxonomy" id="682998"/>
    <lineage>
        <taxon>Bacteria</taxon>
        <taxon>Pseudomonadati</taxon>
        <taxon>Pseudomonadota</taxon>
        <taxon>Alphaproteobacteria</taxon>
        <taxon>Rhodospirillales</taxon>
        <taxon>Azospirillaceae</taxon>
        <taxon>Azospirillum</taxon>
    </lineage>
</organism>
<dbReference type="EMBL" id="CP029835">
    <property type="protein sequence ID" value="AWU97911.1"/>
    <property type="molecule type" value="Genomic_DNA"/>
</dbReference>
<evidence type="ECO:0000313" key="2">
    <source>
        <dbReference type="EMBL" id="AWU97911.1"/>
    </source>
</evidence>
<dbReference type="CDD" id="cd06433">
    <property type="entry name" value="GT_2_WfgS_like"/>
    <property type="match status" value="1"/>
</dbReference>
<keyword evidence="2" id="KW-0808">Transferase</keyword>
<dbReference type="PANTHER" id="PTHR43685">
    <property type="entry name" value="GLYCOSYLTRANSFERASE"/>
    <property type="match status" value="1"/>
</dbReference>
<accession>A0A2U9SFU5</accession>
<dbReference type="Proteomes" id="UP000249605">
    <property type="component" value="Plasmid unnamed5"/>
</dbReference>
<dbReference type="Pfam" id="PF00535">
    <property type="entry name" value="Glycos_transf_2"/>
    <property type="match status" value="1"/>
</dbReference>
<dbReference type="SUPFAM" id="SSF53448">
    <property type="entry name" value="Nucleotide-diphospho-sugar transferases"/>
    <property type="match status" value="1"/>
</dbReference>
<feature type="domain" description="Glycosyltransferase 2-like" evidence="1">
    <location>
        <begin position="11"/>
        <end position="110"/>
    </location>
</feature>
<dbReference type="AlphaFoldDB" id="A0A2U9SFU5"/>
<evidence type="ECO:0000313" key="3">
    <source>
        <dbReference type="Proteomes" id="UP000249605"/>
    </source>
</evidence>